<sequence length="99" mass="11414">MPNIKFNYLYRDAGNYKTYGSVVFANPENYSLAELEAAIRAWLIDGLWFYAHQWGVPDLHTHSFDNELDHSFHEFESLEFTGGEPNSFLPALPPHPKPD</sequence>
<dbReference type="EMBL" id="JADFFM010000002">
    <property type="protein sequence ID" value="MBE9667947.1"/>
    <property type="molecule type" value="Genomic_DNA"/>
</dbReference>
<proteinExistence type="predicted"/>
<dbReference type="Proteomes" id="UP000632774">
    <property type="component" value="Unassembled WGS sequence"/>
</dbReference>
<evidence type="ECO:0000313" key="1">
    <source>
        <dbReference type="EMBL" id="MBE9667947.1"/>
    </source>
</evidence>
<gene>
    <name evidence="1" type="ORF">IRJ18_16375</name>
</gene>
<evidence type="ECO:0000313" key="2">
    <source>
        <dbReference type="Proteomes" id="UP000632774"/>
    </source>
</evidence>
<name>A0ABR9XKL4_9SPHI</name>
<protein>
    <submittedName>
        <fullName evidence="1">Uncharacterized protein</fullName>
    </submittedName>
</protein>
<dbReference type="RefSeq" id="WP_194107382.1">
    <property type="nucleotide sequence ID" value="NZ_JADFFM010000002.1"/>
</dbReference>
<keyword evidence="2" id="KW-1185">Reference proteome</keyword>
<reference evidence="1 2" key="1">
    <citation type="submission" date="2020-10" db="EMBL/GenBank/DDBJ databases">
        <title>Mucilaginibacter mali sp. nov., isolated from rhizosphere soil of apple orchard.</title>
        <authorList>
            <person name="Lee J.-S."/>
            <person name="Kim H.S."/>
            <person name="Kim J.-S."/>
        </authorList>
    </citation>
    <scope>NUCLEOTIDE SEQUENCE [LARGE SCALE GENOMIC DNA]</scope>
    <source>
        <strain evidence="1 2">KCTC 23157</strain>
    </source>
</reference>
<comment type="caution">
    <text evidence="1">The sequence shown here is derived from an EMBL/GenBank/DDBJ whole genome shotgun (WGS) entry which is preliminary data.</text>
</comment>
<accession>A0ABR9XKL4</accession>
<organism evidence="1 2">
    <name type="scientific">Mucilaginibacter boryungensis</name>
    <dbReference type="NCBI Taxonomy" id="768480"/>
    <lineage>
        <taxon>Bacteria</taxon>
        <taxon>Pseudomonadati</taxon>
        <taxon>Bacteroidota</taxon>
        <taxon>Sphingobacteriia</taxon>
        <taxon>Sphingobacteriales</taxon>
        <taxon>Sphingobacteriaceae</taxon>
        <taxon>Mucilaginibacter</taxon>
    </lineage>
</organism>